<dbReference type="InterPro" id="IPR050855">
    <property type="entry name" value="NDM-1-like"/>
</dbReference>
<dbReference type="InterPro" id="IPR001279">
    <property type="entry name" value="Metallo-B-lactamas"/>
</dbReference>
<dbReference type="Gene3D" id="3.60.15.10">
    <property type="entry name" value="Ribonuclease Z/Hydroxyacylglutathione hydrolase-like"/>
    <property type="match status" value="1"/>
</dbReference>
<accession>A0A417Y162</accession>
<dbReference type="Proteomes" id="UP000283644">
    <property type="component" value="Unassembled WGS sequence"/>
</dbReference>
<name>A0A417Y162_9ACTN</name>
<dbReference type="PANTHER" id="PTHR42951">
    <property type="entry name" value="METALLO-BETA-LACTAMASE DOMAIN-CONTAINING"/>
    <property type="match status" value="1"/>
</dbReference>
<keyword evidence="3" id="KW-1185">Reference proteome</keyword>
<dbReference type="SMART" id="SM00849">
    <property type="entry name" value="Lactamase_B"/>
    <property type="match status" value="1"/>
</dbReference>
<reference evidence="2 3" key="1">
    <citation type="submission" date="2018-09" db="EMBL/GenBank/DDBJ databases">
        <title>Genome sequencing of Nocardioides immobilis CCTCC AB 2017083 for comparison to Nocardioides silvaticus.</title>
        <authorList>
            <person name="Li C."/>
            <person name="Wang G."/>
        </authorList>
    </citation>
    <scope>NUCLEOTIDE SEQUENCE [LARGE SCALE GENOMIC DNA]</scope>
    <source>
        <strain evidence="2 3">CCTCC AB 2017083</strain>
    </source>
</reference>
<evidence type="ECO:0000259" key="1">
    <source>
        <dbReference type="SMART" id="SM00849"/>
    </source>
</evidence>
<keyword evidence="2" id="KW-0378">Hydrolase</keyword>
<gene>
    <name evidence="2" type="ORF">D0Z08_15225</name>
</gene>
<dbReference type="SUPFAM" id="SSF56281">
    <property type="entry name" value="Metallo-hydrolase/oxidoreductase"/>
    <property type="match status" value="1"/>
</dbReference>
<protein>
    <submittedName>
        <fullName evidence="2">MBL fold metallo-hydrolase</fullName>
    </submittedName>
</protein>
<dbReference type="AlphaFoldDB" id="A0A417Y162"/>
<organism evidence="2 3">
    <name type="scientific">Nocardioides immobilis</name>
    <dbReference type="NCBI Taxonomy" id="2049295"/>
    <lineage>
        <taxon>Bacteria</taxon>
        <taxon>Bacillati</taxon>
        <taxon>Actinomycetota</taxon>
        <taxon>Actinomycetes</taxon>
        <taxon>Propionibacteriales</taxon>
        <taxon>Nocardioidaceae</taxon>
        <taxon>Nocardioides</taxon>
    </lineage>
</organism>
<comment type="caution">
    <text evidence="2">The sequence shown here is derived from an EMBL/GenBank/DDBJ whole genome shotgun (WGS) entry which is preliminary data.</text>
</comment>
<feature type="domain" description="Metallo-beta-lactamase" evidence="1">
    <location>
        <begin position="102"/>
        <end position="289"/>
    </location>
</feature>
<dbReference type="Pfam" id="PF00753">
    <property type="entry name" value="Lactamase_B"/>
    <property type="match status" value="1"/>
</dbReference>
<dbReference type="OrthoDB" id="2273115at2"/>
<dbReference type="EMBL" id="QXGH01000018">
    <property type="protein sequence ID" value="RHW26307.1"/>
    <property type="molecule type" value="Genomic_DNA"/>
</dbReference>
<dbReference type="PANTHER" id="PTHR42951:SF14">
    <property type="entry name" value="METALLO-BETA-LACTAMASE SUPERFAMILY PROTEIN"/>
    <property type="match status" value="1"/>
</dbReference>
<evidence type="ECO:0000313" key="3">
    <source>
        <dbReference type="Proteomes" id="UP000283644"/>
    </source>
</evidence>
<proteinExistence type="predicted"/>
<evidence type="ECO:0000313" key="2">
    <source>
        <dbReference type="EMBL" id="RHW26307.1"/>
    </source>
</evidence>
<sequence>MSRSVDVVRVADKPSLALRRFRTSARHARSIGGGTLLPTVAGPVSTIESLRPAAGSRSLAAGDAMSHLRHELGVLTFEVLVVDGQPIPGRPAPDGSPSMWSPTSATLICGEKRAVLIDGLTTKEHAAALIDWIDGRGLELQTIYVTHGHGDHFFGLGPLVARHPGAEVVALTEVVDRMQEQTSPEVYDSLWGPLFGDQIPEEIVKAVPLEGDRIDLEGHSLLVHRAGHSDRSDTTFVHVPELDLVVAGDIVYNGVFPYTVDTDRASRDEWRQALDAIAACKPSRVVAGHKAPTADDDRRHIAETRKFLDDFDAALDSGAPPEEIFDSLVATHHDRLNRTALWVGISVQAHHRDKQSTHR</sequence>
<dbReference type="CDD" id="cd07739">
    <property type="entry name" value="metallo-hydrolase-like_MBL-fold"/>
    <property type="match status" value="1"/>
</dbReference>
<dbReference type="GO" id="GO:0016787">
    <property type="term" value="F:hydrolase activity"/>
    <property type="evidence" value="ECO:0007669"/>
    <property type="project" value="UniProtKB-KW"/>
</dbReference>
<dbReference type="InterPro" id="IPR036866">
    <property type="entry name" value="RibonucZ/Hydroxyglut_hydro"/>
</dbReference>